<comment type="caution">
    <text evidence="7">The sequence shown here is derived from an EMBL/GenBank/DDBJ whole genome shotgun (WGS) entry which is preliminary data.</text>
</comment>
<dbReference type="GO" id="GO:0006270">
    <property type="term" value="P:DNA replication initiation"/>
    <property type="evidence" value="ECO:0007669"/>
    <property type="project" value="InterPro"/>
</dbReference>
<dbReference type="GO" id="GO:0031261">
    <property type="term" value="C:DNA replication preinitiation complex"/>
    <property type="evidence" value="ECO:0007669"/>
    <property type="project" value="TreeGrafter"/>
</dbReference>
<keyword evidence="5" id="KW-0131">Cell cycle</keyword>
<keyword evidence="7" id="KW-0396">Initiation factor</keyword>
<dbReference type="AlphaFoldDB" id="A0A9W8KWT7"/>
<keyword evidence="3" id="KW-0235">DNA replication</keyword>
<gene>
    <name evidence="7" type="primary">CDC45</name>
    <name evidence="7" type="ORF">GGI25_003140</name>
</gene>
<comment type="similarity">
    <text evidence="2">Belongs to the CDC45 family.</text>
</comment>
<evidence type="ECO:0000256" key="3">
    <source>
        <dbReference type="ARBA" id="ARBA00022705"/>
    </source>
</evidence>
<comment type="subcellular location">
    <subcellularLocation>
        <location evidence="1">Nucleus</location>
    </subcellularLocation>
</comment>
<dbReference type="PANTHER" id="PTHR10507">
    <property type="entry name" value="CDC45-RELATED PROTEIN"/>
    <property type="match status" value="1"/>
</dbReference>
<dbReference type="Proteomes" id="UP001151518">
    <property type="component" value="Unassembled WGS sequence"/>
</dbReference>
<dbReference type="GO" id="GO:0000727">
    <property type="term" value="P:double-strand break repair via break-induced replication"/>
    <property type="evidence" value="ECO:0007669"/>
    <property type="project" value="TreeGrafter"/>
</dbReference>
<evidence type="ECO:0000313" key="8">
    <source>
        <dbReference type="Proteomes" id="UP001151518"/>
    </source>
</evidence>
<dbReference type="GO" id="GO:0003697">
    <property type="term" value="F:single-stranded DNA binding"/>
    <property type="evidence" value="ECO:0007669"/>
    <property type="project" value="TreeGrafter"/>
</dbReference>
<evidence type="ECO:0000256" key="4">
    <source>
        <dbReference type="ARBA" id="ARBA00023242"/>
    </source>
</evidence>
<feature type="region of interest" description="Disordered" evidence="6">
    <location>
        <begin position="134"/>
        <end position="199"/>
    </location>
</feature>
<name>A0A9W8KWT7_9FUNG</name>
<feature type="region of interest" description="Disordered" evidence="6">
    <location>
        <begin position="276"/>
        <end position="306"/>
    </location>
</feature>
<dbReference type="GO" id="GO:0003682">
    <property type="term" value="F:chromatin binding"/>
    <property type="evidence" value="ECO:0007669"/>
    <property type="project" value="TreeGrafter"/>
</dbReference>
<dbReference type="GO" id="GO:1902977">
    <property type="term" value="P:mitotic DNA replication preinitiation complex assembly"/>
    <property type="evidence" value="ECO:0007669"/>
    <property type="project" value="TreeGrafter"/>
</dbReference>
<dbReference type="EMBL" id="JANBTW010000032">
    <property type="protein sequence ID" value="KAJ2677505.1"/>
    <property type="molecule type" value="Genomic_DNA"/>
</dbReference>
<feature type="compositionally biased region" description="Acidic residues" evidence="6">
    <location>
        <begin position="135"/>
        <end position="154"/>
    </location>
</feature>
<evidence type="ECO:0000256" key="2">
    <source>
        <dbReference type="ARBA" id="ARBA00010727"/>
    </source>
</evidence>
<evidence type="ECO:0000256" key="5">
    <source>
        <dbReference type="ARBA" id="ARBA00023306"/>
    </source>
</evidence>
<keyword evidence="7" id="KW-0648">Protein biosynthesis</keyword>
<dbReference type="PANTHER" id="PTHR10507:SF0">
    <property type="entry name" value="CELL DIVISION CONTROL PROTEIN 45 HOMOLOG"/>
    <property type="match status" value="1"/>
</dbReference>
<accession>A0A9W8KWT7</accession>
<dbReference type="GO" id="GO:0003743">
    <property type="term" value="F:translation initiation factor activity"/>
    <property type="evidence" value="ECO:0007669"/>
    <property type="project" value="UniProtKB-KW"/>
</dbReference>
<feature type="compositionally biased region" description="Low complexity" evidence="6">
    <location>
        <begin position="276"/>
        <end position="300"/>
    </location>
</feature>
<dbReference type="GO" id="GO:0003688">
    <property type="term" value="F:DNA replication origin binding"/>
    <property type="evidence" value="ECO:0007669"/>
    <property type="project" value="TreeGrafter"/>
</dbReference>
<protein>
    <submittedName>
        <fullName evidence="7">DNA replication initiation factor cdc45</fullName>
    </submittedName>
</protein>
<sequence length="645" mass="71778">MYIPASGYEAAYQRISTGSLLVFASSDADSVCALRILTTLLKRDSIGHKVIPVESYRDIKKTTDTLSPQVKSLVFLNCGAMVDIQDLVELGDLVVLVIDSHRPFNLYNVFWNEQVLCFDDGDVEKHTELRRAFEDIEFGSDSENEEDEDEDEEQQQQQQGPKRSASDGDSRKRRKRTDMDPEEFISAQRRRAERRDERTQNQALIQAYYTQGAYHGRSCALTTLALAEQLGIAPTPDLVWWAAVGATSQFVMQHIDSSGYMMVVEQMRDLVRRVSPTAPARATSRSARATARAMPTANAAQSSQGELDSQLNVAARPQSDAFSPYLDLIPEDEDEGYLRAKDAGLLTSSRSIAQRRELSESPELKFPLLRHWSLGEAMQNSAFVATRLATWSSKGRARLDLLLAKLGLSQLEAREPFLHLAPELKAQLHRRIGEIGADYDMSDAHFPGFVRYFGWRKSTVSADDMVLALHALLQSKGFFAAYDALAQYGVLHKGIAEAMGLQKTVVGLGISMLERQVVKTLRAFRLAISDTPVMPFALRQLALFLMQTLRERSSRAHTRLPFVIAAPSSEEDKLVVLGVTPMDYVGASVGKATYAGESRNHFGLVFESVAGDLGIDVAMGFFDSSMLVIGRSDMSAFIDRLRRRL</sequence>
<dbReference type="Pfam" id="PF02724">
    <property type="entry name" value="CDC45"/>
    <property type="match status" value="1"/>
</dbReference>
<evidence type="ECO:0000256" key="6">
    <source>
        <dbReference type="SAM" id="MobiDB-lite"/>
    </source>
</evidence>
<organism evidence="7 8">
    <name type="scientific">Coemansia spiralis</name>
    <dbReference type="NCBI Taxonomy" id="417178"/>
    <lineage>
        <taxon>Eukaryota</taxon>
        <taxon>Fungi</taxon>
        <taxon>Fungi incertae sedis</taxon>
        <taxon>Zoopagomycota</taxon>
        <taxon>Kickxellomycotina</taxon>
        <taxon>Kickxellomycetes</taxon>
        <taxon>Kickxellales</taxon>
        <taxon>Kickxellaceae</taxon>
        <taxon>Coemansia</taxon>
    </lineage>
</organism>
<proteinExistence type="inferred from homology"/>
<dbReference type="InterPro" id="IPR003874">
    <property type="entry name" value="CDC45"/>
</dbReference>
<dbReference type="OrthoDB" id="10258882at2759"/>
<keyword evidence="4" id="KW-0539">Nucleus</keyword>
<evidence type="ECO:0000313" key="7">
    <source>
        <dbReference type="EMBL" id="KAJ2677505.1"/>
    </source>
</evidence>
<reference evidence="7" key="1">
    <citation type="submission" date="2022-07" db="EMBL/GenBank/DDBJ databases">
        <title>Phylogenomic reconstructions and comparative analyses of Kickxellomycotina fungi.</title>
        <authorList>
            <person name="Reynolds N.K."/>
            <person name="Stajich J.E."/>
            <person name="Barry K."/>
            <person name="Grigoriev I.V."/>
            <person name="Crous P."/>
            <person name="Smith M.E."/>
        </authorList>
    </citation>
    <scope>NUCLEOTIDE SEQUENCE</scope>
    <source>
        <strain evidence="7">NRRL 3115</strain>
    </source>
</reference>
<evidence type="ECO:0000256" key="1">
    <source>
        <dbReference type="ARBA" id="ARBA00004123"/>
    </source>
</evidence>